<feature type="transmembrane region" description="Helical" evidence="9">
    <location>
        <begin position="12"/>
        <end position="35"/>
    </location>
</feature>
<proteinExistence type="inferred from homology"/>
<dbReference type="GeneID" id="115622768"/>
<dbReference type="EC" id="3.1.1.-" evidence="7"/>
<keyword evidence="9" id="KW-0812">Transmembrane</keyword>
<keyword evidence="3 7" id="KW-0378">Hydrolase</keyword>
<gene>
    <name evidence="11 12" type="primary">LOC115622768</name>
</gene>
<evidence type="ECO:0000256" key="8">
    <source>
        <dbReference type="SAM" id="MobiDB-lite"/>
    </source>
</evidence>
<dbReference type="AlphaFoldDB" id="A0A6J2TBD8"/>
<feature type="region of interest" description="Disordered" evidence="8">
    <location>
        <begin position="420"/>
        <end position="441"/>
    </location>
</feature>
<protein>
    <recommendedName>
        <fullName evidence="7">Phospholipase B-like</fullName>
        <ecNumber evidence="7">3.1.1.-</ecNumber>
    </recommendedName>
</protein>
<keyword evidence="9" id="KW-0472">Membrane</keyword>
<accession>A0A6J2TBD8</accession>
<organism evidence="10 12">
    <name type="scientific">Drosophila lebanonensis</name>
    <name type="common">Fruit fly</name>
    <name type="synonym">Scaptodrosophila lebanonensis</name>
    <dbReference type="NCBI Taxonomy" id="7225"/>
    <lineage>
        <taxon>Eukaryota</taxon>
        <taxon>Metazoa</taxon>
        <taxon>Ecdysozoa</taxon>
        <taxon>Arthropoda</taxon>
        <taxon>Hexapoda</taxon>
        <taxon>Insecta</taxon>
        <taxon>Pterygota</taxon>
        <taxon>Neoptera</taxon>
        <taxon>Endopterygota</taxon>
        <taxon>Diptera</taxon>
        <taxon>Brachycera</taxon>
        <taxon>Muscomorpha</taxon>
        <taxon>Ephydroidea</taxon>
        <taxon>Drosophilidae</taxon>
        <taxon>Scaptodrosophila</taxon>
    </lineage>
</organism>
<dbReference type="PANTHER" id="PTHR12370">
    <property type="entry name" value="PHOSPHOLIPASE B-RELATED"/>
    <property type="match status" value="1"/>
</dbReference>
<keyword evidence="2" id="KW-0732">Signal</keyword>
<comment type="function">
    <text evidence="7">Putative phospholipase.</text>
</comment>
<dbReference type="RefSeq" id="XP_030372684.1">
    <property type="nucleotide sequence ID" value="XM_030516824.1"/>
</dbReference>
<dbReference type="InterPro" id="IPR007000">
    <property type="entry name" value="PLipase_B-like"/>
</dbReference>
<dbReference type="PANTHER" id="PTHR12370:SF3">
    <property type="entry name" value="PHOSPHOLIPASE B-LIKE 2-RELATED"/>
    <property type="match status" value="1"/>
</dbReference>
<dbReference type="OrthoDB" id="419508at2759"/>
<dbReference type="GO" id="GO:0005576">
    <property type="term" value="C:extracellular region"/>
    <property type="evidence" value="ECO:0007669"/>
    <property type="project" value="TreeGrafter"/>
</dbReference>
<dbReference type="GO" id="GO:0004620">
    <property type="term" value="F:phospholipase activity"/>
    <property type="evidence" value="ECO:0007669"/>
    <property type="project" value="InterPro"/>
</dbReference>
<evidence type="ECO:0000256" key="6">
    <source>
        <dbReference type="ARBA" id="ARBA00023180"/>
    </source>
</evidence>
<keyword evidence="6" id="KW-0325">Glycoprotein</keyword>
<dbReference type="RefSeq" id="XP_030372685.1">
    <property type="nucleotide sequence ID" value="XM_030516825.1"/>
</dbReference>
<evidence type="ECO:0000256" key="4">
    <source>
        <dbReference type="ARBA" id="ARBA00022963"/>
    </source>
</evidence>
<evidence type="ECO:0000313" key="11">
    <source>
        <dbReference type="RefSeq" id="XP_030372684.1"/>
    </source>
</evidence>
<keyword evidence="4 7" id="KW-0442">Lipid degradation</keyword>
<comment type="similarity">
    <text evidence="1 7">Belongs to the phospholipase B-like family.</text>
</comment>
<keyword evidence="9" id="KW-1133">Transmembrane helix</keyword>
<keyword evidence="5 7" id="KW-0443">Lipid metabolism</keyword>
<evidence type="ECO:0000313" key="10">
    <source>
        <dbReference type="Proteomes" id="UP000504634"/>
    </source>
</evidence>
<evidence type="ECO:0000256" key="5">
    <source>
        <dbReference type="ARBA" id="ARBA00023098"/>
    </source>
</evidence>
<evidence type="ECO:0000256" key="1">
    <source>
        <dbReference type="ARBA" id="ARBA00007835"/>
    </source>
</evidence>
<name>A0A6J2TBD8_DROLE</name>
<dbReference type="GO" id="GO:0009395">
    <property type="term" value="P:phospholipid catabolic process"/>
    <property type="evidence" value="ECO:0007669"/>
    <property type="project" value="TreeGrafter"/>
</dbReference>
<reference evidence="11 12" key="1">
    <citation type="submission" date="2025-04" db="UniProtKB">
        <authorList>
            <consortium name="RefSeq"/>
        </authorList>
    </citation>
    <scope>IDENTIFICATION</scope>
    <source>
        <strain evidence="11 12">11010-0011.00</strain>
        <tissue evidence="11 12">Whole body</tissue>
    </source>
</reference>
<sequence>MLKVVGASWQKTRIGTYILIGAGLLVIGAFFIAYMDRPEYDGTYCATAYWTKQAGFKIENWKQQNDLVNIPQGVARICYKDSVYENGWAQIEVETQRSYPDWVQAYAAGILEGSLTWKNIYNQWANTISSSCERDENSQQFCEWLRELLLSNYQRLKSQAVLRAEHDHYWHQLHLFFNQLEGLETGYIRGAVRARSDLEEEIPLSDFLLMNAAADIQDLKIYYENYVLPNITATPPERGQTSATGGEPVAKNFFLPSATMLTRILQPAESPQSLQLLFGHSTAGSYSSMLRIQKRYKFHYHFSPNQRTNTVPGVDITFTGYPGILGSTDDFYVVKGRQVQSIVGGVGIKNENLQLWQAVNPKDVVPLVARVMAANRISQNRRTWARAMARFPYTGAKQWISVDLGKLGAQGSLYSALETDEKHDDAPVPVNAQDTASISERQDQRKGMVWIAEQLPGRMHIKDVTETFLAGGNTTWVANGVPYFDEILEASGVTRENYNADLTRAEEAELTNLEAVDKFLRTRGFRGDLLGEESIAYGNIDLKLFSYNARLGMSDYHALAGPIFLRLQHMQARSLSGEHLEDAADAADEADEAAPAAIGDERLSVTIDDAAGLAELELITERRPVRNDMRAVAMRRLGTGPFKWSSLQGVDGGNHEGHPDEWNFDKVSPKWAW</sequence>
<evidence type="ECO:0000256" key="9">
    <source>
        <dbReference type="SAM" id="Phobius"/>
    </source>
</evidence>
<dbReference type="Pfam" id="PF04916">
    <property type="entry name" value="Phospholip_B"/>
    <property type="match status" value="1"/>
</dbReference>
<keyword evidence="10" id="KW-1185">Reference proteome</keyword>
<evidence type="ECO:0000256" key="7">
    <source>
        <dbReference type="RuleBase" id="RU364138"/>
    </source>
</evidence>
<dbReference type="CTD" id="38610"/>
<dbReference type="Proteomes" id="UP000504634">
    <property type="component" value="Unplaced"/>
</dbReference>
<evidence type="ECO:0000313" key="12">
    <source>
        <dbReference type="RefSeq" id="XP_030372685.1"/>
    </source>
</evidence>
<evidence type="ECO:0000256" key="2">
    <source>
        <dbReference type="ARBA" id="ARBA00022729"/>
    </source>
</evidence>
<evidence type="ECO:0000256" key="3">
    <source>
        <dbReference type="ARBA" id="ARBA00022801"/>
    </source>
</evidence>
<dbReference type="Gene3D" id="3.60.60.30">
    <property type="match status" value="1"/>
</dbReference>